<organism evidence="1">
    <name type="scientific">Zea mays</name>
    <name type="common">Maize</name>
    <dbReference type="NCBI Taxonomy" id="4577"/>
    <lineage>
        <taxon>Eukaryota</taxon>
        <taxon>Viridiplantae</taxon>
        <taxon>Streptophyta</taxon>
        <taxon>Embryophyta</taxon>
        <taxon>Tracheophyta</taxon>
        <taxon>Spermatophyta</taxon>
        <taxon>Magnoliopsida</taxon>
        <taxon>Liliopsida</taxon>
        <taxon>Poales</taxon>
        <taxon>Poaceae</taxon>
        <taxon>PACMAD clade</taxon>
        <taxon>Panicoideae</taxon>
        <taxon>Andropogonodae</taxon>
        <taxon>Andropogoneae</taxon>
        <taxon>Tripsacinae</taxon>
        <taxon>Zea</taxon>
    </lineage>
</organism>
<evidence type="ECO:0000313" key="1">
    <source>
        <dbReference type="EMBL" id="AQK61782.1"/>
    </source>
</evidence>
<protein>
    <submittedName>
        <fullName evidence="1">Uncharacterized protein</fullName>
    </submittedName>
</protein>
<accession>A0A1D6GDT6</accession>
<name>A0A1D6GDT6_MAIZE</name>
<proteinExistence type="predicted"/>
<dbReference type="ExpressionAtlas" id="A0A1D6GDT6">
    <property type="expression patterns" value="baseline"/>
</dbReference>
<dbReference type="EMBL" id="CM000781">
    <property type="protein sequence ID" value="AQK61782.1"/>
    <property type="molecule type" value="Genomic_DNA"/>
</dbReference>
<reference evidence="1" key="1">
    <citation type="submission" date="2015-12" db="EMBL/GenBank/DDBJ databases">
        <title>Update maize B73 reference genome by single molecule sequencing technologies.</title>
        <authorList>
            <consortium name="Maize Genome Sequencing Project"/>
            <person name="Ware D."/>
        </authorList>
    </citation>
    <scope>NUCLEOTIDE SEQUENCE</scope>
    <source>
        <tissue evidence="1">Seedling</tissue>
    </source>
</reference>
<sequence>MAADRGRRKERGCFLDAKDDQDLACAIIKASIELDGVENLLKFDMLRIGGSRRSGV</sequence>
<dbReference type="AlphaFoldDB" id="A0A1D6GDT6"/>
<gene>
    <name evidence="1" type="ORF">ZEAMMB73_Zm00001d012902</name>
</gene>